<dbReference type="Proteomes" id="UP000319852">
    <property type="component" value="Chromosome"/>
</dbReference>
<sequence length="53" mass="6081">MGMELELATLTDIIKELERQKVRFLFLGVECSIEIAIALDPAAKFKFRSRILL</sequence>
<reference evidence="1 2" key="1">
    <citation type="submission" date="2019-02" db="EMBL/GenBank/DDBJ databases">
        <title>Deep-cultivation of Planctomycetes and their phenomic and genomic characterization uncovers novel biology.</title>
        <authorList>
            <person name="Wiegand S."/>
            <person name="Jogler M."/>
            <person name="Boedeker C."/>
            <person name="Pinto D."/>
            <person name="Vollmers J."/>
            <person name="Rivas-Marin E."/>
            <person name="Kohn T."/>
            <person name="Peeters S.H."/>
            <person name="Heuer A."/>
            <person name="Rast P."/>
            <person name="Oberbeckmann S."/>
            <person name="Bunk B."/>
            <person name="Jeske O."/>
            <person name="Meyerdierks A."/>
            <person name="Storesund J.E."/>
            <person name="Kallscheuer N."/>
            <person name="Luecker S."/>
            <person name="Lage O.M."/>
            <person name="Pohl T."/>
            <person name="Merkel B.J."/>
            <person name="Hornburger P."/>
            <person name="Mueller R.-W."/>
            <person name="Bruemmer F."/>
            <person name="Labrenz M."/>
            <person name="Spormann A.M."/>
            <person name="Op den Camp H."/>
            <person name="Overmann J."/>
            <person name="Amann R."/>
            <person name="Jetten M.S.M."/>
            <person name="Mascher T."/>
            <person name="Medema M.H."/>
            <person name="Devos D.P."/>
            <person name="Kaster A.-K."/>
            <person name="Ovreas L."/>
            <person name="Rohde M."/>
            <person name="Galperin M.Y."/>
            <person name="Jogler C."/>
        </authorList>
    </citation>
    <scope>NUCLEOTIDE SEQUENCE [LARGE SCALE GENOMIC DNA]</scope>
    <source>
        <strain evidence="1 2">HG15A2</strain>
    </source>
</reference>
<evidence type="ECO:0000313" key="2">
    <source>
        <dbReference type="Proteomes" id="UP000319852"/>
    </source>
</evidence>
<dbReference type="AlphaFoldDB" id="A0A517MPT8"/>
<dbReference type="RefSeq" id="WP_218932222.1">
    <property type="nucleotide sequence ID" value="NZ_CP036263.1"/>
</dbReference>
<dbReference type="KEGG" id="amob:HG15A2_01570"/>
<dbReference type="EMBL" id="CP036263">
    <property type="protein sequence ID" value="QDS96898.1"/>
    <property type="molecule type" value="Genomic_DNA"/>
</dbReference>
<keyword evidence="2" id="KW-1185">Reference proteome</keyword>
<proteinExistence type="predicted"/>
<name>A0A517MPT8_9BACT</name>
<accession>A0A517MPT8</accession>
<evidence type="ECO:0000313" key="1">
    <source>
        <dbReference type="EMBL" id="QDS96898.1"/>
    </source>
</evidence>
<gene>
    <name evidence="1" type="ORF">HG15A2_01570</name>
</gene>
<protein>
    <submittedName>
        <fullName evidence="1">Uncharacterized protein</fullName>
    </submittedName>
</protein>
<organism evidence="1 2">
    <name type="scientific">Adhaeretor mobilis</name>
    <dbReference type="NCBI Taxonomy" id="1930276"/>
    <lineage>
        <taxon>Bacteria</taxon>
        <taxon>Pseudomonadati</taxon>
        <taxon>Planctomycetota</taxon>
        <taxon>Planctomycetia</taxon>
        <taxon>Pirellulales</taxon>
        <taxon>Lacipirellulaceae</taxon>
        <taxon>Adhaeretor</taxon>
    </lineage>
</organism>